<feature type="domain" description="PET hydrolase/cutinase-like" evidence="5">
    <location>
        <begin position="75"/>
        <end position="172"/>
    </location>
</feature>
<dbReference type="PANTHER" id="PTHR10272:SF0">
    <property type="entry name" value="PLATELET-ACTIVATING FACTOR ACETYLHYDROLASE"/>
    <property type="match status" value="1"/>
</dbReference>
<evidence type="ECO:0000256" key="4">
    <source>
        <dbReference type="SAM" id="SignalP"/>
    </source>
</evidence>
<dbReference type="InterPro" id="IPR016986">
    <property type="entry name" value="UCP031982_abhydr"/>
</dbReference>
<keyword evidence="2" id="KW-0442">Lipid degradation</keyword>
<feature type="signal peptide" evidence="4">
    <location>
        <begin position="1"/>
        <end position="19"/>
    </location>
</feature>
<dbReference type="InterPro" id="IPR041127">
    <property type="entry name" value="PET_hydrolase/cutinase-like"/>
</dbReference>
<reference evidence="6" key="1">
    <citation type="journal article" date="2017" name="MBio">
        <title>Type VI secretion-mediated competition in the bee gut microbiome.</title>
        <authorList>
            <person name="Steele M.I."/>
            <person name="Kwong W.K."/>
            <person name="Powell J.E."/>
            <person name="Whiteley M."/>
            <person name="Moran N.A."/>
        </authorList>
    </citation>
    <scope>NUCLEOTIDE SEQUENCE [LARGE SCALE GENOMIC DNA]</scope>
    <source>
        <strain evidence="6">WkB273</strain>
    </source>
</reference>
<comment type="caution">
    <text evidence="6">The sequence shown here is derived from an EMBL/GenBank/DDBJ whole genome shotgun (WGS) entry which is preliminary data.</text>
</comment>
<dbReference type="AlphaFoldDB" id="A0A2N9X8U0"/>
<evidence type="ECO:0000259" key="5">
    <source>
        <dbReference type="Pfam" id="PF12740"/>
    </source>
</evidence>
<organism evidence="6 7">
    <name type="scientific">Snodgrassella alvi</name>
    <dbReference type="NCBI Taxonomy" id="1196083"/>
    <lineage>
        <taxon>Bacteria</taxon>
        <taxon>Pseudomonadati</taxon>
        <taxon>Pseudomonadota</taxon>
        <taxon>Betaproteobacteria</taxon>
        <taxon>Neisseriales</taxon>
        <taxon>Neisseriaceae</taxon>
        <taxon>Snodgrassella</taxon>
    </lineage>
</organism>
<dbReference type="Gene3D" id="3.40.50.1820">
    <property type="entry name" value="alpha/beta hydrolase"/>
    <property type="match status" value="1"/>
</dbReference>
<protein>
    <recommendedName>
        <fullName evidence="5">PET hydrolase/cutinase-like domain-containing protein</fullName>
    </recommendedName>
</protein>
<keyword evidence="4" id="KW-0732">Signal</keyword>
<gene>
    <name evidence="6" type="ORF">BHC54_02660</name>
</gene>
<dbReference type="Proteomes" id="UP000230202">
    <property type="component" value="Unassembled WGS sequence"/>
</dbReference>
<dbReference type="EMBL" id="MEIL01000019">
    <property type="protein sequence ID" value="PIT40778.1"/>
    <property type="molecule type" value="Genomic_DNA"/>
</dbReference>
<evidence type="ECO:0000313" key="7">
    <source>
        <dbReference type="Proteomes" id="UP000230202"/>
    </source>
</evidence>
<dbReference type="PANTHER" id="PTHR10272">
    <property type="entry name" value="PLATELET-ACTIVATING FACTOR ACETYLHYDROLASE"/>
    <property type="match status" value="1"/>
</dbReference>
<dbReference type="GO" id="GO:0003847">
    <property type="term" value="F:1-alkyl-2-acetylglycerophosphocholine esterase activity"/>
    <property type="evidence" value="ECO:0007669"/>
    <property type="project" value="TreeGrafter"/>
</dbReference>
<feature type="chain" id="PRO_5014712098" description="PET hydrolase/cutinase-like domain-containing protein" evidence="4">
    <location>
        <begin position="20"/>
        <end position="332"/>
    </location>
</feature>
<dbReference type="Pfam" id="PF12740">
    <property type="entry name" value="PETase"/>
    <property type="match status" value="1"/>
</dbReference>
<name>A0A2N9X8U0_9NEIS</name>
<accession>A0A2N9X8U0</accession>
<keyword evidence="7" id="KW-1185">Reference proteome</keyword>
<dbReference type="InterPro" id="IPR029058">
    <property type="entry name" value="AB_hydrolase_fold"/>
</dbReference>
<keyword evidence="3" id="KW-0443">Lipid metabolism</keyword>
<dbReference type="SUPFAM" id="SSF53474">
    <property type="entry name" value="alpha/beta-Hydrolases"/>
    <property type="match status" value="1"/>
</dbReference>
<dbReference type="RefSeq" id="WP_180295821.1">
    <property type="nucleotide sequence ID" value="NZ_MEIL01000019.1"/>
</dbReference>
<keyword evidence="1" id="KW-0378">Hydrolase</keyword>
<proteinExistence type="predicted"/>
<evidence type="ECO:0000313" key="6">
    <source>
        <dbReference type="EMBL" id="PIT40778.1"/>
    </source>
</evidence>
<sequence length="332" mass="37113">MFRVIALIILLLLSSLSNANNLGFKTLTLSDIDKRREINIFVIYPTNSDSKPILFADSSVFSGFYAIENAKPINNTYPLLVISHGYGGNWRNLSWIASNLAKLGYIVALIDHPDISKYSKTPKQAAQLWQRPIDLQRTITFLQENPDFAGKVDNNNISLLGHSLGGWTVMAAGGANFNVAQFLEDCRITKAQHECELSEALGIRSDKQSVFNHLYDPRVKKIIALDTAFARGLTKSSLKSLTIPTLIIGAEINIGDLPVEMESGYLAENLPVTRYILLKDAMHFSFIQECKKDAFSILPEKNKIICKDGYGVSRKNIHTITLKYIKEFLDVN</sequence>
<dbReference type="GO" id="GO:0016042">
    <property type="term" value="P:lipid catabolic process"/>
    <property type="evidence" value="ECO:0007669"/>
    <property type="project" value="UniProtKB-KW"/>
</dbReference>
<evidence type="ECO:0000256" key="2">
    <source>
        <dbReference type="ARBA" id="ARBA00022963"/>
    </source>
</evidence>
<evidence type="ECO:0000256" key="1">
    <source>
        <dbReference type="ARBA" id="ARBA00022801"/>
    </source>
</evidence>
<evidence type="ECO:0000256" key="3">
    <source>
        <dbReference type="ARBA" id="ARBA00023098"/>
    </source>
</evidence>
<dbReference type="PIRSF" id="PIRSF031982">
    <property type="entry name" value="UCP031982_abhydr"/>
    <property type="match status" value="1"/>
</dbReference>